<evidence type="ECO:0000256" key="1">
    <source>
        <dbReference type="ARBA" id="ARBA00022490"/>
    </source>
</evidence>
<dbReference type="SUPFAM" id="SSF53633">
    <property type="entry name" value="Carbamate kinase-like"/>
    <property type="match status" value="1"/>
</dbReference>
<dbReference type="InterPro" id="IPR019797">
    <property type="entry name" value="Glutamate_5-kinase_CS"/>
</dbReference>
<dbReference type="GO" id="GO:0005524">
    <property type="term" value="F:ATP binding"/>
    <property type="evidence" value="ECO:0007669"/>
    <property type="project" value="UniProtKB-KW"/>
</dbReference>
<dbReference type="InterPro" id="IPR041739">
    <property type="entry name" value="G5K_ProB"/>
</dbReference>
<dbReference type="SMART" id="SM00359">
    <property type="entry name" value="PUA"/>
    <property type="match status" value="1"/>
</dbReference>
<dbReference type="CDD" id="cd21157">
    <property type="entry name" value="PUA_G5K"/>
    <property type="match status" value="1"/>
</dbReference>
<proteinExistence type="inferred from homology"/>
<evidence type="ECO:0000256" key="7">
    <source>
        <dbReference type="ARBA" id="ARBA00022840"/>
    </source>
</evidence>
<dbReference type="Gene3D" id="2.30.130.10">
    <property type="entry name" value="PUA domain"/>
    <property type="match status" value="1"/>
</dbReference>
<name>A0A558D6Y8_9GAMM</name>
<dbReference type="GO" id="GO:0003723">
    <property type="term" value="F:RNA binding"/>
    <property type="evidence" value="ECO:0007669"/>
    <property type="project" value="InterPro"/>
</dbReference>
<feature type="binding site" evidence="8">
    <location>
        <position position="57"/>
    </location>
    <ligand>
        <name>substrate</name>
    </ligand>
</feature>
<comment type="catalytic activity">
    <reaction evidence="8">
        <text>L-glutamate + ATP = L-glutamyl 5-phosphate + ADP</text>
        <dbReference type="Rhea" id="RHEA:14877"/>
        <dbReference type="ChEBI" id="CHEBI:29985"/>
        <dbReference type="ChEBI" id="CHEBI:30616"/>
        <dbReference type="ChEBI" id="CHEBI:58274"/>
        <dbReference type="ChEBI" id="CHEBI:456216"/>
        <dbReference type="EC" id="2.7.2.11"/>
    </reaction>
</comment>
<evidence type="ECO:0000313" key="10">
    <source>
        <dbReference type="EMBL" id="TVT56779.1"/>
    </source>
</evidence>
<dbReference type="Gene3D" id="3.40.1160.10">
    <property type="entry name" value="Acetylglutamate kinase-like"/>
    <property type="match status" value="2"/>
</dbReference>
<dbReference type="InterPro" id="IPR001048">
    <property type="entry name" value="Asp/Glu/Uridylate_kinase"/>
</dbReference>
<comment type="subcellular location">
    <subcellularLocation>
        <location evidence="8">Cytoplasm</location>
    </subcellularLocation>
</comment>
<keyword evidence="4 8" id="KW-0808">Transferase</keyword>
<dbReference type="PANTHER" id="PTHR43654:SF1">
    <property type="entry name" value="ISOPENTENYL PHOSPHATE KINASE"/>
    <property type="match status" value="1"/>
</dbReference>
<dbReference type="FunFam" id="3.40.1160.10:FF:000018">
    <property type="entry name" value="Glutamate 5-kinase"/>
    <property type="match status" value="1"/>
</dbReference>
<dbReference type="SUPFAM" id="SSF88697">
    <property type="entry name" value="PUA domain-like"/>
    <property type="match status" value="1"/>
</dbReference>
<gene>
    <name evidence="8" type="primary">proB</name>
    <name evidence="10" type="ORF">FHK82_06675</name>
</gene>
<evidence type="ECO:0000313" key="11">
    <source>
        <dbReference type="Proteomes" id="UP000317355"/>
    </source>
</evidence>
<keyword evidence="2 8" id="KW-0028">Amino-acid biosynthesis</keyword>
<keyword evidence="1 8" id="KW-0963">Cytoplasm</keyword>
<keyword evidence="3 8" id="KW-0641">Proline biosynthesis</keyword>
<dbReference type="Proteomes" id="UP000317355">
    <property type="component" value="Unassembled WGS sequence"/>
</dbReference>
<dbReference type="GO" id="GO:0055129">
    <property type="term" value="P:L-proline biosynthetic process"/>
    <property type="evidence" value="ECO:0007669"/>
    <property type="project" value="UniProtKB-UniRule"/>
</dbReference>
<evidence type="ECO:0000256" key="8">
    <source>
        <dbReference type="HAMAP-Rule" id="MF_00456"/>
    </source>
</evidence>
<dbReference type="PROSITE" id="PS00902">
    <property type="entry name" value="GLUTAMATE_5_KINASE"/>
    <property type="match status" value="1"/>
</dbReference>
<evidence type="ECO:0000259" key="9">
    <source>
        <dbReference type="SMART" id="SM00359"/>
    </source>
</evidence>
<dbReference type="PIRSF" id="PIRSF000729">
    <property type="entry name" value="GK"/>
    <property type="match status" value="1"/>
</dbReference>
<dbReference type="STRING" id="1543721.AAY24_14825"/>
<feature type="binding site" evidence="8">
    <location>
        <position position="17"/>
    </location>
    <ligand>
        <name>ATP</name>
        <dbReference type="ChEBI" id="CHEBI:30616"/>
    </ligand>
</feature>
<dbReference type="Pfam" id="PF01472">
    <property type="entry name" value="PUA"/>
    <property type="match status" value="1"/>
</dbReference>
<dbReference type="GO" id="GO:0004349">
    <property type="term" value="F:glutamate 5-kinase activity"/>
    <property type="evidence" value="ECO:0007669"/>
    <property type="project" value="UniProtKB-UniRule"/>
</dbReference>
<comment type="function">
    <text evidence="8">Catalyzes the transfer of a phosphate group to glutamate to form L-glutamate 5-phosphate.</text>
</comment>
<dbReference type="EC" id="2.7.2.11" evidence="8"/>
<dbReference type="EMBL" id="VMRY01000018">
    <property type="protein sequence ID" value="TVT56779.1"/>
    <property type="molecule type" value="Genomic_DNA"/>
</dbReference>
<feature type="binding site" evidence="8">
    <location>
        <position position="156"/>
    </location>
    <ligand>
        <name>substrate</name>
    </ligand>
</feature>
<dbReference type="HAMAP" id="MF_00456">
    <property type="entry name" value="ProB"/>
    <property type="match status" value="1"/>
</dbReference>
<dbReference type="PANTHER" id="PTHR43654">
    <property type="entry name" value="GLUTAMATE 5-KINASE"/>
    <property type="match status" value="1"/>
</dbReference>
<dbReference type="InterPro" id="IPR001057">
    <property type="entry name" value="Glu/AcGlu_kinase"/>
</dbReference>
<evidence type="ECO:0000256" key="2">
    <source>
        <dbReference type="ARBA" id="ARBA00022605"/>
    </source>
</evidence>
<feature type="binding site" evidence="8">
    <location>
        <position position="144"/>
    </location>
    <ligand>
        <name>substrate</name>
    </ligand>
</feature>
<dbReference type="NCBIfam" id="TIGR01027">
    <property type="entry name" value="proB"/>
    <property type="match status" value="1"/>
</dbReference>
<keyword evidence="5 8" id="KW-0547">Nucleotide-binding</keyword>
<feature type="binding site" evidence="8">
    <location>
        <begin position="176"/>
        <end position="177"/>
    </location>
    <ligand>
        <name>ATP</name>
        <dbReference type="ChEBI" id="CHEBI:30616"/>
    </ligand>
</feature>
<dbReference type="CDD" id="cd04242">
    <property type="entry name" value="AAK_G5K_ProB"/>
    <property type="match status" value="1"/>
</dbReference>
<comment type="caution">
    <text evidence="10">The sequence shown here is derived from an EMBL/GenBank/DDBJ whole genome shotgun (WGS) entry which is preliminary data.</text>
</comment>
<dbReference type="Pfam" id="PF00696">
    <property type="entry name" value="AA_kinase"/>
    <property type="match status" value="1"/>
</dbReference>
<sequence length="375" mass="40544">MNMSREKFTSSRRWVVKIGSALLTDDGKGLAREALSSWVEQMASWVLAGNELILVSSGAVAEGMSRMGWTTRPTTLHELQAAAAIGQMGLVRAYETCFEKHKLHTAQVLLTHDDLTNRRRYLNARSTLRTLLSLGVVPVVNENDTVANQELRFGDNDTLAALVANLVEADLLVLLTDQDGLYDCDPRKDSNAVLIQESRVDDPMLDQVAGGSGGLLGQGGMVTKVRAARLAARSGTATIIAPGVGDRVLTRIAAGETLGTLLLPVQEAEAARKRWLAGHLQVRGHLVVDEGAVRVLKESGRSLLAVGVKQVVGEFSRGEMVACVDEQGREVARGLVNYNSSESNQIKGCASSRIQEILGYVDEEELIHRDNLVLV</sequence>
<comment type="similarity">
    <text evidence="8">Belongs to the glutamate 5-kinase family.</text>
</comment>
<dbReference type="InterPro" id="IPR015947">
    <property type="entry name" value="PUA-like_sf"/>
</dbReference>
<keyword evidence="6 8" id="KW-0418">Kinase</keyword>
<evidence type="ECO:0000256" key="3">
    <source>
        <dbReference type="ARBA" id="ARBA00022650"/>
    </source>
</evidence>
<dbReference type="GO" id="GO:0005829">
    <property type="term" value="C:cytosol"/>
    <property type="evidence" value="ECO:0007669"/>
    <property type="project" value="TreeGrafter"/>
</dbReference>
<keyword evidence="7 8" id="KW-0067">ATP-binding</keyword>
<dbReference type="InterPro" id="IPR005715">
    <property type="entry name" value="Glu_5kinase/COase_Synthase"/>
</dbReference>
<dbReference type="InterPro" id="IPR002478">
    <property type="entry name" value="PUA"/>
</dbReference>
<comment type="caution">
    <text evidence="8">Lacks conserved residue(s) required for the propagation of feature annotation.</text>
</comment>
<evidence type="ECO:0000256" key="6">
    <source>
        <dbReference type="ARBA" id="ARBA00022777"/>
    </source>
</evidence>
<protein>
    <recommendedName>
        <fullName evidence="8">Glutamate 5-kinase</fullName>
        <ecNumber evidence="8">2.7.2.11</ecNumber>
    </recommendedName>
    <alternativeName>
        <fullName evidence="8">Gamma-glutamyl kinase</fullName>
        <shortName evidence="8">GK</shortName>
    </alternativeName>
</protein>
<accession>A0A558D6Y8</accession>
<dbReference type="FunFam" id="2.30.130.10:FF:000007">
    <property type="entry name" value="Glutamate 5-kinase"/>
    <property type="match status" value="1"/>
</dbReference>
<dbReference type="PRINTS" id="PR00474">
    <property type="entry name" value="GLU5KINASE"/>
</dbReference>
<feature type="domain" description="PUA" evidence="9">
    <location>
        <begin position="284"/>
        <end position="367"/>
    </location>
</feature>
<dbReference type="UniPathway" id="UPA00098">
    <property type="reaction ID" value="UER00359"/>
</dbReference>
<dbReference type="InterPro" id="IPR036974">
    <property type="entry name" value="PUA_sf"/>
</dbReference>
<dbReference type="AlphaFoldDB" id="A0A558D6Y8"/>
<comment type="pathway">
    <text evidence="8">Amino-acid biosynthesis; L-proline biosynthesis; L-glutamate 5-semialdehyde from L-glutamate: step 1/2.</text>
</comment>
<evidence type="ECO:0000256" key="4">
    <source>
        <dbReference type="ARBA" id="ARBA00022679"/>
    </source>
</evidence>
<evidence type="ECO:0000256" key="5">
    <source>
        <dbReference type="ARBA" id="ARBA00022741"/>
    </source>
</evidence>
<reference evidence="10 11" key="1">
    <citation type="submission" date="2019-07" db="EMBL/GenBank/DDBJ databases">
        <title>The pathways for chlorine oxyanion respiration interact through the shared metabolite chlorate.</title>
        <authorList>
            <person name="Barnum T.P."/>
            <person name="Cheng Y."/>
            <person name="Hill K.A."/>
            <person name="Lucas L.N."/>
            <person name="Carlson H.K."/>
            <person name="Coates J.D."/>
        </authorList>
    </citation>
    <scope>NUCLEOTIDE SEQUENCE [LARGE SCALE GENOMIC DNA]</scope>
    <source>
        <strain evidence="10">BK-3</strain>
    </source>
</reference>
<organism evidence="10 11">
    <name type="scientific">Sedimenticola thiotaurini</name>
    <dbReference type="NCBI Taxonomy" id="1543721"/>
    <lineage>
        <taxon>Bacteria</taxon>
        <taxon>Pseudomonadati</taxon>
        <taxon>Pseudomonadota</taxon>
        <taxon>Gammaproteobacteria</taxon>
        <taxon>Chromatiales</taxon>
        <taxon>Sedimenticolaceae</taxon>
        <taxon>Sedimenticola</taxon>
    </lineage>
</organism>
<dbReference type="InterPro" id="IPR036393">
    <property type="entry name" value="AceGlu_kinase-like_sf"/>
</dbReference>
<dbReference type="InterPro" id="IPR011529">
    <property type="entry name" value="Glu_5kinase"/>
</dbReference>
<dbReference type="PROSITE" id="PS50890">
    <property type="entry name" value="PUA"/>
    <property type="match status" value="1"/>
</dbReference>